<evidence type="ECO:0000313" key="2">
    <source>
        <dbReference type="Proteomes" id="UP000615446"/>
    </source>
</evidence>
<comment type="caution">
    <text evidence="1">The sequence shown here is derived from an EMBL/GenBank/DDBJ whole genome shotgun (WGS) entry which is preliminary data.</text>
</comment>
<proteinExistence type="predicted"/>
<dbReference type="AlphaFoldDB" id="A0A8H3LN34"/>
<protein>
    <submittedName>
        <fullName evidence="1">Uncharacterized protein</fullName>
    </submittedName>
</protein>
<dbReference type="Proteomes" id="UP000615446">
    <property type="component" value="Unassembled WGS sequence"/>
</dbReference>
<name>A0A8H3LN34_9GLOM</name>
<accession>A0A8H3LN34</accession>
<reference evidence="1" key="1">
    <citation type="submission" date="2019-10" db="EMBL/GenBank/DDBJ databases">
        <title>Conservation and host-specific expression of non-tandemly repeated heterogenous ribosome RNA gene in arbuscular mycorrhizal fungi.</title>
        <authorList>
            <person name="Maeda T."/>
            <person name="Kobayashi Y."/>
            <person name="Nakagawa T."/>
            <person name="Ezawa T."/>
            <person name="Yamaguchi K."/>
            <person name="Bino T."/>
            <person name="Nishimoto Y."/>
            <person name="Shigenobu S."/>
            <person name="Kawaguchi M."/>
        </authorList>
    </citation>
    <scope>NUCLEOTIDE SEQUENCE</scope>
    <source>
        <strain evidence="1">HR1</strain>
    </source>
</reference>
<evidence type="ECO:0000313" key="1">
    <source>
        <dbReference type="EMBL" id="GES91718.1"/>
    </source>
</evidence>
<organism evidence="1 2">
    <name type="scientific">Rhizophagus clarus</name>
    <dbReference type="NCBI Taxonomy" id="94130"/>
    <lineage>
        <taxon>Eukaryota</taxon>
        <taxon>Fungi</taxon>
        <taxon>Fungi incertae sedis</taxon>
        <taxon>Mucoromycota</taxon>
        <taxon>Glomeromycotina</taxon>
        <taxon>Glomeromycetes</taxon>
        <taxon>Glomerales</taxon>
        <taxon>Glomeraceae</taxon>
        <taxon>Rhizophagus</taxon>
    </lineage>
</organism>
<gene>
    <name evidence="1" type="ORF">RCL2_001852100</name>
</gene>
<sequence length="71" mass="8310">MFQDSLLFNFSSQLDYKRSCCYTGNATFVREPTYKALEMTANARWVVFYLSRYPANGSIDKFLTRFKEGDV</sequence>
<dbReference type="EMBL" id="BLAL01000206">
    <property type="protein sequence ID" value="GES91718.1"/>
    <property type="molecule type" value="Genomic_DNA"/>
</dbReference>